<dbReference type="EMBL" id="BGPR01007245">
    <property type="protein sequence ID" value="GBN25453.1"/>
    <property type="molecule type" value="Genomic_DNA"/>
</dbReference>
<evidence type="ECO:0000313" key="1">
    <source>
        <dbReference type="EMBL" id="GBN25453.1"/>
    </source>
</evidence>
<reference evidence="1 2" key="1">
    <citation type="journal article" date="2019" name="Sci. Rep.">
        <title>Orb-weaving spider Araneus ventricosus genome elucidates the spidroin gene catalogue.</title>
        <authorList>
            <person name="Kono N."/>
            <person name="Nakamura H."/>
            <person name="Ohtoshi R."/>
            <person name="Moran D.A.P."/>
            <person name="Shinohara A."/>
            <person name="Yoshida Y."/>
            <person name="Fujiwara M."/>
            <person name="Mori M."/>
            <person name="Tomita M."/>
            <person name="Arakawa K."/>
        </authorList>
    </citation>
    <scope>NUCLEOTIDE SEQUENCE [LARGE SCALE GENOMIC DNA]</scope>
</reference>
<organism evidence="1 2">
    <name type="scientific">Araneus ventricosus</name>
    <name type="common">Orbweaver spider</name>
    <name type="synonym">Epeira ventricosa</name>
    <dbReference type="NCBI Taxonomy" id="182803"/>
    <lineage>
        <taxon>Eukaryota</taxon>
        <taxon>Metazoa</taxon>
        <taxon>Ecdysozoa</taxon>
        <taxon>Arthropoda</taxon>
        <taxon>Chelicerata</taxon>
        <taxon>Arachnida</taxon>
        <taxon>Araneae</taxon>
        <taxon>Araneomorphae</taxon>
        <taxon>Entelegynae</taxon>
        <taxon>Araneoidea</taxon>
        <taxon>Araneidae</taxon>
        <taxon>Araneus</taxon>
    </lineage>
</organism>
<comment type="caution">
    <text evidence="1">The sequence shown here is derived from an EMBL/GenBank/DDBJ whole genome shotgun (WGS) entry which is preliminary data.</text>
</comment>
<sequence>MARAANILMPSPFTGQASVKSRLKAWWAPGSKRRPTEELT</sequence>
<proteinExistence type="predicted"/>
<dbReference type="AlphaFoldDB" id="A0A4Y2MFQ7"/>
<evidence type="ECO:0000313" key="2">
    <source>
        <dbReference type="Proteomes" id="UP000499080"/>
    </source>
</evidence>
<protein>
    <submittedName>
        <fullName evidence="1">Uncharacterized protein</fullName>
    </submittedName>
</protein>
<gene>
    <name evidence="1" type="ORF">AVEN_153151_1</name>
</gene>
<accession>A0A4Y2MFQ7</accession>
<name>A0A4Y2MFQ7_ARAVE</name>
<feature type="non-terminal residue" evidence="1">
    <location>
        <position position="40"/>
    </location>
</feature>
<keyword evidence="2" id="KW-1185">Reference proteome</keyword>
<dbReference type="Proteomes" id="UP000499080">
    <property type="component" value="Unassembled WGS sequence"/>
</dbReference>